<feature type="transmembrane region" description="Helical" evidence="3">
    <location>
        <begin position="20"/>
        <end position="39"/>
    </location>
</feature>
<keyword evidence="3" id="KW-1133">Transmembrane helix</keyword>
<gene>
    <name evidence="5" type="ORF">CLV47_103150</name>
</gene>
<dbReference type="PANTHER" id="PTHR38439:SF3">
    <property type="entry name" value="COPPER-RESISTANT CUPROPROTEIN COPI"/>
    <property type="match status" value="1"/>
</dbReference>
<keyword evidence="2" id="KW-0186">Copper</keyword>
<dbReference type="SUPFAM" id="SSF49503">
    <property type="entry name" value="Cupredoxins"/>
    <property type="match status" value="1"/>
</dbReference>
<proteinExistence type="predicted"/>
<dbReference type="OrthoDB" id="5189991at2"/>
<name>A0A2T1A3B7_9ACTN</name>
<keyword evidence="3" id="KW-0812">Transmembrane</keyword>
<evidence type="ECO:0000313" key="6">
    <source>
        <dbReference type="Proteomes" id="UP000237752"/>
    </source>
</evidence>
<evidence type="ECO:0000313" key="5">
    <source>
        <dbReference type="EMBL" id="PRZ43093.1"/>
    </source>
</evidence>
<evidence type="ECO:0000256" key="3">
    <source>
        <dbReference type="SAM" id="Phobius"/>
    </source>
</evidence>
<protein>
    <submittedName>
        <fullName evidence="5">Plastocyanin</fullName>
    </submittedName>
</protein>
<dbReference type="Pfam" id="PF13473">
    <property type="entry name" value="Cupredoxin_1"/>
    <property type="match status" value="1"/>
</dbReference>
<reference evidence="5 6" key="1">
    <citation type="submission" date="2018-03" db="EMBL/GenBank/DDBJ databases">
        <title>Genomic Encyclopedia of Archaeal and Bacterial Type Strains, Phase II (KMG-II): from individual species to whole genera.</title>
        <authorList>
            <person name="Goeker M."/>
        </authorList>
    </citation>
    <scope>NUCLEOTIDE SEQUENCE [LARGE SCALE GENOMIC DNA]</scope>
    <source>
        <strain evidence="5 6">DSM 100065</strain>
    </source>
</reference>
<accession>A0A2T1A3B7</accession>
<evidence type="ECO:0000259" key="4">
    <source>
        <dbReference type="Pfam" id="PF13473"/>
    </source>
</evidence>
<feature type="domain" description="EfeO-type cupredoxin-like" evidence="4">
    <location>
        <begin position="60"/>
        <end position="155"/>
    </location>
</feature>
<dbReference type="AlphaFoldDB" id="A0A2T1A3B7"/>
<dbReference type="InterPro" id="IPR028096">
    <property type="entry name" value="EfeO_Cupredoxin"/>
</dbReference>
<evidence type="ECO:0000256" key="2">
    <source>
        <dbReference type="ARBA" id="ARBA00023008"/>
    </source>
</evidence>
<dbReference type="InterPro" id="IPR008972">
    <property type="entry name" value="Cupredoxin"/>
</dbReference>
<comment type="caution">
    <text evidence="5">The sequence shown here is derived from an EMBL/GenBank/DDBJ whole genome shotgun (WGS) entry which is preliminary data.</text>
</comment>
<dbReference type="RefSeq" id="WP_106348066.1">
    <property type="nucleotide sequence ID" value="NZ_PVUE01000003.1"/>
</dbReference>
<dbReference type="Gene3D" id="2.60.40.420">
    <property type="entry name" value="Cupredoxins - blue copper proteins"/>
    <property type="match status" value="1"/>
</dbReference>
<evidence type="ECO:0000256" key="1">
    <source>
        <dbReference type="ARBA" id="ARBA00022723"/>
    </source>
</evidence>
<keyword evidence="3" id="KW-0472">Membrane</keyword>
<dbReference type="EMBL" id="PVUE01000003">
    <property type="protein sequence ID" value="PRZ43093.1"/>
    <property type="molecule type" value="Genomic_DNA"/>
</dbReference>
<sequence>MTESPETLPIFERQMGRRGVLAVGLGAAVLGLAACTGAAQKSVDEENKKAQPQKDTVTLKPNASGVQEVEIDASDNYRFVPSTIKAQPGTIKLTLVNKATAATHNLVFKPGGPTAEIPYLAPKTSKSITFDVTPGDFPFVCTFHESLGQKGTLIVTA</sequence>
<dbReference type="InterPro" id="IPR050845">
    <property type="entry name" value="Cu-binding_ET"/>
</dbReference>
<dbReference type="Proteomes" id="UP000237752">
    <property type="component" value="Unassembled WGS sequence"/>
</dbReference>
<dbReference type="GO" id="GO:0046872">
    <property type="term" value="F:metal ion binding"/>
    <property type="evidence" value="ECO:0007669"/>
    <property type="project" value="UniProtKB-KW"/>
</dbReference>
<organism evidence="5 6">
    <name type="scientific">Antricoccus suffuscus</name>
    <dbReference type="NCBI Taxonomy" id="1629062"/>
    <lineage>
        <taxon>Bacteria</taxon>
        <taxon>Bacillati</taxon>
        <taxon>Actinomycetota</taxon>
        <taxon>Actinomycetes</taxon>
        <taxon>Geodermatophilales</taxon>
        <taxon>Antricoccaceae</taxon>
        <taxon>Antricoccus</taxon>
    </lineage>
</organism>
<keyword evidence="1" id="KW-0479">Metal-binding</keyword>
<keyword evidence="6" id="KW-1185">Reference proteome</keyword>
<dbReference type="PANTHER" id="PTHR38439">
    <property type="entry name" value="AURACYANIN-B"/>
    <property type="match status" value="1"/>
</dbReference>